<feature type="region of interest" description="Disordered" evidence="1">
    <location>
        <begin position="22"/>
        <end position="46"/>
    </location>
</feature>
<organism evidence="2">
    <name type="scientific">uncultured Lysobacter sp</name>
    <dbReference type="NCBI Taxonomy" id="271060"/>
    <lineage>
        <taxon>Bacteria</taxon>
        <taxon>Pseudomonadati</taxon>
        <taxon>Pseudomonadota</taxon>
        <taxon>Gammaproteobacteria</taxon>
        <taxon>Lysobacterales</taxon>
        <taxon>Lysobacteraceae</taxon>
        <taxon>Lysobacter</taxon>
        <taxon>environmental samples</taxon>
    </lineage>
</organism>
<evidence type="ECO:0000313" key="2">
    <source>
        <dbReference type="EMBL" id="CAA9310248.1"/>
    </source>
</evidence>
<evidence type="ECO:0000256" key="1">
    <source>
        <dbReference type="SAM" id="MobiDB-lite"/>
    </source>
</evidence>
<feature type="non-terminal residue" evidence="2">
    <location>
        <position position="1"/>
    </location>
</feature>
<gene>
    <name evidence="2" type="ORF">AVDCRST_MAG71-638</name>
</gene>
<accession>A0A6J4KP68</accession>
<sequence>AFSPCRNCYAGRSVAFVLQPGCARERSSSPHRRRSDRVDGRGHGSL</sequence>
<proteinExistence type="predicted"/>
<dbReference type="AlphaFoldDB" id="A0A6J4KP68"/>
<protein>
    <submittedName>
        <fullName evidence="2">Uncharacterized protein</fullName>
    </submittedName>
</protein>
<dbReference type="EMBL" id="CADCUA010000190">
    <property type="protein sequence ID" value="CAA9310248.1"/>
    <property type="molecule type" value="Genomic_DNA"/>
</dbReference>
<name>A0A6J4KP68_9GAMM</name>
<feature type="non-terminal residue" evidence="2">
    <location>
        <position position="46"/>
    </location>
</feature>
<feature type="compositionally biased region" description="Basic and acidic residues" evidence="1">
    <location>
        <begin position="36"/>
        <end position="46"/>
    </location>
</feature>
<reference evidence="2" key="1">
    <citation type="submission" date="2020-02" db="EMBL/GenBank/DDBJ databases">
        <authorList>
            <person name="Meier V. D."/>
        </authorList>
    </citation>
    <scope>NUCLEOTIDE SEQUENCE</scope>
    <source>
        <strain evidence="2">AVDCRST_MAG71</strain>
    </source>
</reference>